<sequence length="313" mass="36518">MSNTHANPTTTGILSLPVELQTEILSYLLPWLSDVVPASKTCRLWHSIISSRSFCEARYYSPEDREYNDNRTRCIIPYTHKILDPWGPDIFSRLGITFQNGVITEYRYYSADTEIPRDGSKSIESPKCLPSVDITDCPVLDEPLFSPVFVKSLENMTPAQKRKTRKKRAKNKSYLSEGFVSGLSFIDLGYHSMRTGRPTHWELPWRGKDANASITIREFAESLVKGAQKDLEIWDINTKEPQEAMFRQAVGLREEVIILELAVFVKQPNRYLWDTMDDYNNDDWPVDAVNFNWYTFRRELEEQNRRRRMLSER</sequence>
<dbReference type="EMBL" id="AQGS01000057">
    <property type="protein sequence ID" value="EPS44158.1"/>
    <property type="molecule type" value="Genomic_DNA"/>
</dbReference>
<keyword evidence="3" id="KW-1185">Reference proteome</keyword>
<dbReference type="Gene3D" id="1.20.1280.50">
    <property type="match status" value="1"/>
</dbReference>
<name>S8BXB7_DACHA</name>
<accession>S8BXB7</accession>
<dbReference type="Pfam" id="PF12937">
    <property type="entry name" value="F-box-like"/>
    <property type="match status" value="1"/>
</dbReference>
<organism evidence="2 3">
    <name type="scientific">Dactylellina haptotyla (strain CBS 200.50)</name>
    <name type="common">Nematode-trapping fungus</name>
    <name type="synonym">Monacrosporium haptotylum</name>
    <dbReference type="NCBI Taxonomy" id="1284197"/>
    <lineage>
        <taxon>Eukaryota</taxon>
        <taxon>Fungi</taxon>
        <taxon>Dikarya</taxon>
        <taxon>Ascomycota</taxon>
        <taxon>Pezizomycotina</taxon>
        <taxon>Orbiliomycetes</taxon>
        <taxon>Orbiliales</taxon>
        <taxon>Orbiliaceae</taxon>
        <taxon>Dactylellina</taxon>
    </lineage>
</organism>
<feature type="domain" description="F-box" evidence="1">
    <location>
        <begin position="16"/>
        <end position="58"/>
    </location>
</feature>
<dbReference type="CDD" id="cd09917">
    <property type="entry name" value="F-box_SF"/>
    <property type="match status" value="1"/>
</dbReference>
<dbReference type="InterPro" id="IPR001810">
    <property type="entry name" value="F-box_dom"/>
</dbReference>
<reference evidence="3" key="2">
    <citation type="submission" date="2013-04" db="EMBL/GenBank/DDBJ databases">
        <title>Genomic mechanisms accounting for the adaptation to parasitism in nematode-trapping fungi.</title>
        <authorList>
            <person name="Ahren D.G."/>
        </authorList>
    </citation>
    <scope>NUCLEOTIDE SEQUENCE [LARGE SCALE GENOMIC DNA]</scope>
    <source>
        <strain evidence="3">CBS 200.50</strain>
    </source>
</reference>
<dbReference type="SMART" id="SM00256">
    <property type="entry name" value="FBOX"/>
    <property type="match status" value="1"/>
</dbReference>
<evidence type="ECO:0000313" key="2">
    <source>
        <dbReference type="EMBL" id="EPS44158.1"/>
    </source>
</evidence>
<dbReference type="Proteomes" id="UP000015100">
    <property type="component" value="Unassembled WGS sequence"/>
</dbReference>
<dbReference type="SUPFAM" id="SSF81383">
    <property type="entry name" value="F-box domain"/>
    <property type="match status" value="1"/>
</dbReference>
<protein>
    <recommendedName>
        <fullName evidence="1">F-box domain-containing protein</fullName>
    </recommendedName>
</protein>
<reference evidence="2 3" key="1">
    <citation type="journal article" date="2013" name="PLoS Genet.">
        <title>Genomic mechanisms accounting for the adaptation to parasitism in nematode-trapping fungi.</title>
        <authorList>
            <person name="Meerupati T."/>
            <person name="Andersson K.M."/>
            <person name="Friman E."/>
            <person name="Kumar D."/>
            <person name="Tunlid A."/>
            <person name="Ahren D."/>
        </authorList>
    </citation>
    <scope>NUCLEOTIDE SEQUENCE [LARGE SCALE GENOMIC DNA]</scope>
    <source>
        <strain evidence="2 3">CBS 200.50</strain>
    </source>
</reference>
<dbReference type="InterPro" id="IPR036047">
    <property type="entry name" value="F-box-like_dom_sf"/>
</dbReference>
<dbReference type="OrthoDB" id="5288461at2759"/>
<evidence type="ECO:0000313" key="3">
    <source>
        <dbReference type="Proteomes" id="UP000015100"/>
    </source>
</evidence>
<comment type="caution">
    <text evidence="2">The sequence shown here is derived from an EMBL/GenBank/DDBJ whole genome shotgun (WGS) entry which is preliminary data.</text>
</comment>
<evidence type="ECO:0000259" key="1">
    <source>
        <dbReference type="SMART" id="SM00256"/>
    </source>
</evidence>
<gene>
    <name evidence="2" type="ORF">H072_1818</name>
</gene>
<dbReference type="HOGENOM" id="CLU_888577_0_0_1"/>
<proteinExistence type="predicted"/>
<dbReference type="AlphaFoldDB" id="S8BXB7"/>